<dbReference type="STRING" id="6832.A0A553NNK2"/>
<dbReference type="InterPro" id="IPR001627">
    <property type="entry name" value="Semap_dom"/>
</dbReference>
<dbReference type="PANTHER" id="PTHR11036">
    <property type="entry name" value="SEMAPHORIN"/>
    <property type="match status" value="1"/>
</dbReference>
<evidence type="ECO:0000256" key="4">
    <source>
        <dbReference type="ARBA" id="ARBA00022692"/>
    </source>
</evidence>
<dbReference type="Pfam" id="PF01403">
    <property type="entry name" value="Sema"/>
    <property type="match status" value="1"/>
</dbReference>
<evidence type="ECO:0000259" key="15">
    <source>
        <dbReference type="PROSITE" id="PS51004"/>
    </source>
</evidence>
<evidence type="ECO:0000256" key="8">
    <source>
        <dbReference type="ARBA" id="ARBA00023136"/>
    </source>
</evidence>
<protein>
    <recommendedName>
        <fullName evidence="11">Semaphorin-1A</fullName>
    </recommendedName>
    <alternativeName>
        <fullName evidence="12">Semaphorin-I</fullName>
    </alternativeName>
</protein>
<keyword evidence="17" id="KW-1185">Reference proteome</keyword>
<evidence type="ECO:0000256" key="6">
    <source>
        <dbReference type="ARBA" id="ARBA00022902"/>
    </source>
</evidence>
<evidence type="ECO:0000313" key="16">
    <source>
        <dbReference type="EMBL" id="TRY66960.1"/>
    </source>
</evidence>
<dbReference type="SUPFAM" id="SSF103575">
    <property type="entry name" value="Plexin repeat"/>
    <property type="match status" value="1"/>
</dbReference>
<organism evidence="16 17">
    <name type="scientific">Tigriopus californicus</name>
    <name type="common">Marine copepod</name>
    <dbReference type="NCBI Taxonomy" id="6832"/>
    <lineage>
        <taxon>Eukaryota</taxon>
        <taxon>Metazoa</taxon>
        <taxon>Ecdysozoa</taxon>
        <taxon>Arthropoda</taxon>
        <taxon>Crustacea</taxon>
        <taxon>Multicrustacea</taxon>
        <taxon>Hexanauplia</taxon>
        <taxon>Copepoda</taxon>
        <taxon>Harpacticoida</taxon>
        <taxon>Harpacticidae</taxon>
        <taxon>Tigriopus</taxon>
    </lineage>
</organism>
<dbReference type="InterPro" id="IPR015943">
    <property type="entry name" value="WD40/YVTN_repeat-like_dom_sf"/>
</dbReference>
<dbReference type="EMBL" id="VCGU01000011">
    <property type="protein sequence ID" value="TRY66960.1"/>
    <property type="molecule type" value="Genomic_DNA"/>
</dbReference>
<dbReference type="GO" id="GO:0005886">
    <property type="term" value="C:plasma membrane"/>
    <property type="evidence" value="ECO:0007669"/>
    <property type="project" value="TreeGrafter"/>
</dbReference>
<dbReference type="Pfam" id="PF01437">
    <property type="entry name" value="PSI"/>
    <property type="match status" value="1"/>
</dbReference>
<evidence type="ECO:0000256" key="11">
    <source>
        <dbReference type="ARBA" id="ARBA00074143"/>
    </source>
</evidence>
<dbReference type="SMART" id="SM00630">
    <property type="entry name" value="Sema"/>
    <property type="match status" value="1"/>
</dbReference>
<evidence type="ECO:0000256" key="10">
    <source>
        <dbReference type="ARBA" id="ARBA00023180"/>
    </source>
</evidence>
<reference evidence="16 17" key="1">
    <citation type="journal article" date="2018" name="Nat. Ecol. Evol.">
        <title>Genomic signatures of mitonuclear coevolution across populations of Tigriopus californicus.</title>
        <authorList>
            <person name="Barreto F.S."/>
            <person name="Watson E.T."/>
            <person name="Lima T.G."/>
            <person name="Willett C.S."/>
            <person name="Edmands S."/>
            <person name="Li W."/>
            <person name="Burton R.S."/>
        </authorList>
    </citation>
    <scope>NUCLEOTIDE SEQUENCE [LARGE SCALE GENOMIC DNA]</scope>
    <source>
        <strain evidence="16 17">San Diego</strain>
    </source>
</reference>
<dbReference type="InterPro" id="IPR016201">
    <property type="entry name" value="PSI"/>
</dbReference>
<evidence type="ECO:0000256" key="9">
    <source>
        <dbReference type="ARBA" id="ARBA00023157"/>
    </source>
</evidence>
<dbReference type="InterPro" id="IPR027231">
    <property type="entry name" value="Semaphorin"/>
</dbReference>
<comment type="caution">
    <text evidence="16">The sequence shown here is derived from an EMBL/GenBank/DDBJ whole genome shotgun (WGS) entry which is preliminary data.</text>
</comment>
<dbReference type="Proteomes" id="UP000318571">
    <property type="component" value="Chromosome 4"/>
</dbReference>
<keyword evidence="8 14" id="KW-0472">Membrane</keyword>
<evidence type="ECO:0000256" key="2">
    <source>
        <dbReference type="ARBA" id="ARBA00009492"/>
    </source>
</evidence>
<dbReference type="Gene3D" id="3.30.1680.10">
    <property type="entry name" value="ligand-binding face of the semaphorins, domain 2"/>
    <property type="match status" value="1"/>
</dbReference>
<proteinExistence type="inferred from homology"/>
<dbReference type="Gene3D" id="2.130.10.10">
    <property type="entry name" value="YVTN repeat-like/Quinoprotein amine dehydrogenase"/>
    <property type="match status" value="1"/>
</dbReference>
<name>A0A553NNK2_TIGCA</name>
<evidence type="ECO:0000256" key="14">
    <source>
        <dbReference type="SAM" id="Phobius"/>
    </source>
</evidence>
<gene>
    <name evidence="16" type="ORF">TCAL_09922</name>
</gene>
<dbReference type="GO" id="GO:0007411">
    <property type="term" value="P:axon guidance"/>
    <property type="evidence" value="ECO:0007669"/>
    <property type="project" value="TreeGrafter"/>
</dbReference>
<keyword evidence="6" id="KW-0524">Neurogenesis</keyword>
<dbReference type="AlphaFoldDB" id="A0A553NNK2"/>
<evidence type="ECO:0000313" key="17">
    <source>
        <dbReference type="Proteomes" id="UP000318571"/>
    </source>
</evidence>
<dbReference type="SMART" id="SM00423">
    <property type="entry name" value="PSI"/>
    <property type="match status" value="1"/>
</dbReference>
<evidence type="ECO:0000256" key="1">
    <source>
        <dbReference type="ARBA" id="ARBA00004370"/>
    </source>
</evidence>
<keyword evidence="10" id="KW-0325">Glycoprotein</keyword>
<dbReference type="FunFam" id="3.30.1680.10:FF:000016">
    <property type="entry name" value="Putative Semaphorin-6B"/>
    <property type="match status" value="1"/>
</dbReference>
<keyword evidence="5" id="KW-0221">Differentiation</keyword>
<dbReference type="PROSITE" id="PS51004">
    <property type="entry name" value="SEMA"/>
    <property type="match status" value="1"/>
</dbReference>
<dbReference type="GO" id="GO:0071526">
    <property type="term" value="P:semaphorin-plexin signaling pathway"/>
    <property type="evidence" value="ECO:0007669"/>
    <property type="project" value="TreeGrafter"/>
</dbReference>
<dbReference type="GO" id="GO:0030215">
    <property type="term" value="F:semaphorin receptor binding"/>
    <property type="evidence" value="ECO:0007669"/>
    <property type="project" value="InterPro"/>
</dbReference>
<dbReference type="SUPFAM" id="SSF101912">
    <property type="entry name" value="Sema domain"/>
    <property type="match status" value="1"/>
</dbReference>
<dbReference type="FunFam" id="2.130.10.10:FF:000346">
    <property type="entry name" value="Sema-1a, isoform D"/>
    <property type="match status" value="1"/>
</dbReference>
<evidence type="ECO:0000256" key="3">
    <source>
        <dbReference type="ARBA" id="ARBA00022473"/>
    </source>
</evidence>
<keyword evidence="4 14" id="KW-0812">Transmembrane</keyword>
<evidence type="ECO:0000256" key="5">
    <source>
        <dbReference type="ARBA" id="ARBA00022782"/>
    </source>
</evidence>
<dbReference type="OMA" id="DXLICNT"/>
<feature type="transmembrane region" description="Helical" evidence="14">
    <location>
        <begin position="639"/>
        <end position="660"/>
    </location>
</feature>
<evidence type="ECO:0000256" key="7">
    <source>
        <dbReference type="ARBA" id="ARBA00022989"/>
    </source>
</evidence>
<dbReference type="PANTHER" id="PTHR11036:SF127">
    <property type="entry name" value="SEMAPHORIN-1A"/>
    <property type="match status" value="1"/>
</dbReference>
<comment type="similarity">
    <text evidence="2">Belongs to the semaphorin family.</text>
</comment>
<dbReference type="GO" id="GO:0030335">
    <property type="term" value="P:positive regulation of cell migration"/>
    <property type="evidence" value="ECO:0007669"/>
    <property type="project" value="TreeGrafter"/>
</dbReference>
<comment type="subcellular location">
    <subcellularLocation>
        <location evidence="1">Membrane</location>
    </subcellularLocation>
</comment>
<dbReference type="InterPro" id="IPR002165">
    <property type="entry name" value="Plexin_repeat"/>
</dbReference>
<comment type="caution">
    <text evidence="13">Lacks conserved residue(s) required for the propagation of feature annotation.</text>
</comment>
<feature type="domain" description="Sema" evidence="15">
    <location>
        <begin position="54"/>
        <end position="514"/>
    </location>
</feature>
<dbReference type="GO" id="GO:0045499">
    <property type="term" value="F:chemorepellent activity"/>
    <property type="evidence" value="ECO:0007669"/>
    <property type="project" value="TreeGrafter"/>
</dbReference>
<sequence length="779" mass="86103">MRFPISFIPWLLYPLVDILPHSKFQQVINCTFAVRRLVVGSESHSHSSSSRACHPYLTSFCLLSDTVKNFMGNQTHQDHFKLLQSDGVSLLIGARNVVYNLSLSDLSENVQQRISWPSIQRDRDLCLVKGKSEDECQNYIRVLAASSSQSLLVCGTNSFNPQCRKYSTLGTEEYQMTLEYSGKGFCPHDPKHNSTAIYADGKLYAGTVSDFSGSDALILKDQIRTPQYDLKHLNAPDFVSSLEDDDHVYFFFRESAVEYINCGKAVYSRVARVCKSDSGGPHKFKDRWTTFMKARLNCSVPGQIPFYFNEIQATTSNMVDIGNGDKLIYGVFTTPENAIAGSAICSFKLSDILHSFDGPFKGQSSQNANWLPIWNTPSPRPGSCNADSGTLTERNLNFIKNHPLMDEAVMQSGSKPVLVQTGFREKFTVIAVDPQVSTPYGESYDVLFVGTTRGQVLKIITAKDLRKTEPVIIEDIQVFPHSIAVTNVQVVRDQSQDVDQLIVLSNHEVKSLPLNRCTASVLQTCSSCVALRDPYCAWNLLTNSCVDHRLVNDSDGSAFLQSIANGRHEGCVAAAEQAKMAAIQESSSSAREHSDSSTTAIPEELDIYIDIADNEISQLPHSEGRAIQSTATIYSTETLTLVSLIVAVLSLLIGFAGGFFTAKRCTKDNYTSCGHHYLETQTKLNKQNDMALTHSESGYTTAPFNNSLLSHPLPPIPPTLPSSVSSFDISKQNNLLVNVPLKDDLIEKNTINTQAIYNSPQHTATISRTGTFRKGHVFL</sequence>
<keyword evidence="9" id="KW-1015">Disulfide bond</keyword>
<evidence type="ECO:0000256" key="13">
    <source>
        <dbReference type="PROSITE-ProRule" id="PRU00352"/>
    </source>
</evidence>
<evidence type="ECO:0000256" key="12">
    <source>
        <dbReference type="ARBA" id="ARBA00083066"/>
    </source>
</evidence>
<accession>A0A553NNK2</accession>
<keyword evidence="7 14" id="KW-1133">Transmembrane helix</keyword>
<dbReference type="InterPro" id="IPR036352">
    <property type="entry name" value="Semap_dom_sf"/>
</dbReference>
<keyword evidence="3" id="KW-0217">Developmental protein</keyword>